<dbReference type="PANTHER" id="PTHR45947:SF3">
    <property type="entry name" value="SULFOQUINOVOSYL TRANSFERASE SQD2"/>
    <property type="match status" value="1"/>
</dbReference>
<evidence type="ECO:0000256" key="3">
    <source>
        <dbReference type="SAM" id="MobiDB-lite"/>
    </source>
</evidence>
<dbReference type="InterPro" id="IPR001296">
    <property type="entry name" value="Glyco_trans_1"/>
</dbReference>
<name>A0A919TEY3_9ACTN</name>
<evidence type="ECO:0000259" key="5">
    <source>
        <dbReference type="Pfam" id="PF13579"/>
    </source>
</evidence>
<keyword evidence="2" id="KW-0808">Transferase</keyword>
<dbReference type="InterPro" id="IPR028098">
    <property type="entry name" value="Glyco_trans_4-like_N"/>
</dbReference>
<evidence type="ECO:0000256" key="1">
    <source>
        <dbReference type="ARBA" id="ARBA00022676"/>
    </source>
</evidence>
<dbReference type="InterPro" id="IPR050194">
    <property type="entry name" value="Glycosyltransferase_grp1"/>
</dbReference>
<accession>A0A919TEY3</accession>
<organism evidence="6 7">
    <name type="scientific">Paractinoplanes toevensis</name>
    <dbReference type="NCBI Taxonomy" id="571911"/>
    <lineage>
        <taxon>Bacteria</taxon>
        <taxon>Bacillati</taxon>
        <taxon>Actinomycetota</taxon>
        <taxon>Actinomycetes</taxon>
        <taxon>Micromonosporales</taxon>
        <taxon>Micromonosporaceae</taxon>
        <taxon>Paractinoplanes</taxon>
    </lineage>
</organism>
<dbReference type="GO" id="GO:1901137">
    <property type="term" value="P:carbohydrate derivative biosynthetic process"/>
    <property type="evidence" value="ECO:0007669"/>
    <property type="project" value="UniProtKB-ARBA"/>
</dbReference>
<keyword evidence="1 6" id="KW-0328">Glycosyltransferase</keyword>
<dbReference type="Pfam" id="PF00534">
    <property type="entry name" value="Glycos_transf_1"/>
    <property type="match status" value="1"/>
</dbReference>
<evidence type="ECO:0000313" key="7">
    <source>
        <dbReference type="Proteomes" id="UP000677082"/>
    </source>
</evidence>
<dbReference type="EMBL" id="BOQN01000061">
    <property type="protein sequence ID" value="GIM92894.1"/>
    <property type="molecule type" value="Genomic_DNA"/>
</dbReference>
<comment type="caution">
    <text evidence="6">The sequence shown here is derived from an EMBL/GenBank/DDBJ whole genome shotgun (WGS) entry which is preliminary data.</text>
</comment>
<dbReference type="PANTHER" id="PTHR45947">
    <property type="entry name" value="SULFOQUINOVOSYL TRANSFERASE SQD2"/>
    <property type="match status" value="1"/>
</dbReference>
<dbReference type="Proteomes" id="UP000677082">
    <property type="component" value="Unassembled WGS sequence"/>
</dbReference>
<evidence type="ECO:0000256" key="2">
    <source>
        <dbReference type="ARBA" id="ARBA00022679"/>
    </source>
</evidence>
<dbReference type="Pfam" id="PF13579">
    <property type="entry name" value="Glyco_trans_4_4"/>
    <property type="match status" value="1"/>
</dbReference>
<dbReference type="SUPFAM" id="SSF53756">
    <property type="entry name" value="UDP-Glycosyltransferase/glycogen phosphorylase"/>
    <property type="match status" value="1"/>
</dbReference>
<evidence type="ECO:0000259" key="4">
    <source>
        <dbReference type="Pfam" id="PF00534"/>
    </source>
</evidence>
<keyword evidence="7" id="KW-1185">Reference proteome</keyword>
<proteinExistence type="predicted"/>
<feature type="compositionally biased region" description="Basic and acidic residues" evidence="3">
    <location>
        <begin position="371"/>
        <end position="383"/>
    </location>
</feature>
<feature type="region of interest" description="Disordered" evidence="3">
    <location>
        <begin position="371"/>
        <end position="392"/>
    </location>
</feature>
<dbReference type="RefSeq" id="WP_246607333.1">
    <property type="nucleotide sequence ID" value="NZ_BOQN01000061.1"/>
</dbReference>
<gene>
    <name evidence="6" type="ORF">Ato02nite_046870</name>
</gene>
<dbReference type="GO" id="GO:0016757">
    <property type="term" value="F:glycosyltransferase activity"/>
    <property type="evidence" value="ECO:0007669"/>
    <property type="project" value="UniProtKB-KW"/>
</dbReference>
<dbReference type="Gene3D" id="3.40.50.2000">
    <property type="entry name" value="Glycogen Phosphorylase B"/>
    <property type="match status" value="2"/>
</dbReference>
<reference evidence="6 7" key="1">
    <citation type="submission" date="2021-03" db="EMBL/GenBank/DDBJ databases">
        <title>Whole genome shotgun sequence of Actinoplanes toevensis NBRC 105298.</title>
        <authorList>
            <person name="Komaki H."/>
            <person name="Tamura T."/>
        </authorList>
    </citation>
    <scope>NUCLEOTIDE SEQUENCE [LARGE SCALE GENOMIC DNA]</scope>
    <source>
        <strain evidence="6 7">NBRC 105298</strain>
    </source>
</reference>
<sequence length="392" mass="41898">MRIVRVANYVAPRSGGLKTALRNLGAGYQAAGHESVLVIPGEKAADEQTEQGRVITLPGPYLPGLGGYRVLLDRRRLAATLRSLRPDRLEISDRTTLRWLGRWARRNDIPSMMVSHESLDGLLRLFGPASGRRVADVLNGRTAAEHDRIVCTTRWAAREFARIGAPVDLVPLGVDLARFSPERHSAAMRARWAAPDDVLLLHCGRLSPEKKPRRSLAALQGLRHQGVRAVLVVAGAGPLRHALQEEAASRRLPVRFLGHLTDPLEVAALQASADVAIAPGPIETFGLSALETLASGTPVVVSSQSALPEVIGPAGLAAAGDGPGYVTAILDLLSRPEEARRQAARAQAEKFPWSASVAGFLAAHLASGDDRVPPAKTLRRDTGRPQVIGDLG</sequence>
<feature type="domain" description="Glycosyl transferase family 1" evidence="4">
    <location>
        <begin position="194"/>
        <end position="347"/>
    </location>
</feature>
<protein>
    <submittedName>
        <fullName evidence="6">GDP-mannose-dependent alpha-(1-6)-phosphatidylinositol dimannoside mannosyltransferase</fullName>
    </submittedName>
</protein>
<dbReference type="AlphaFoldDB" id="A0A919TEY3"/>
<feature type="domain" description="Glycosyltransferase subfamily 4-like N-terminal" evidence="5">
    <location>
        <begin position="15"/>
        <end position="172"/>
    </location>
</feature>
<evidence type="ECO:0000313" key="6">
    <source>
        <dbReference type="EMBL" id="GIM92894.1"/>
    </source>
</evidence>